<evidence type="ECO:0000259" key="5">
    <source>
        <dbReference type="PROSITE" id="PS50865"/>
    </source>
</evidence>
<name>A0A914UGT0_9BILA</name>
<reference evidence="7" key="1">
    <citation type="submission" date="2022-11" db="UniProtKB">
        <authorList>
            <consortium name="WormBaseParasite"/>
        </authorList>
    </citation>
    <scope>IDENTIFICATION</scope>
</reference>
<evidence type="ECO:0000313" key="6">
    <source>
        <dbReference type="Proteomes" id="UP000887566"/>
    </source>
</evidence>
<keyword evidence="6" id="KW-1185">Reference proteome</keyword>
<keyword evidence="1" id="KW-0479">Metal-binding</keyword>
<dbReference type="Proteomes" id="UP000887566">
    <property type="component" value="Unplaced"/>
</dbReference>
<organism evidence="6 7">
    <name type="scientific">Plectus sambesii</name>
    <dbReference type="NCBI Taxonomy" id="2011161"/>
    <lineage>
        <taxon>Eukaryota</taxon>
        <taxon>Metazoa</taxon>
        <taxon>Ecdysozoa</taxon>
        <taxon>Nematoda</taxon>
        <taxon>Chromadorea</taxon>
        <taxon>Plectida</taxon>
        <taxon>Plectina</taxon>
        <taxon>Plectoidea</taxon>
        <taxon>Plectidae</taxon>
        <taxon>Plectus</taxon>
    </lineage>
</organism>
<dbReference type="AlphaFoldDB" id="A0A914UGT0"/>
<dbReference type="Pfam" id="PF26431">
    <property type="entry name" value="DUF8117"/>
    <property type="match status" value="1"/>
</dbReference>
<keyword evidence="2 4" id="KW-0863">Zinc-finger</keyword>
<evidence type="ECO:0000313" key="7">
    <source>
        <dbReference type="WBParaSite" id="PSAMB.scaffold1006size37331.g10341.t1"/>
    </source>
</evidence>
<dbReference type="WBParaSite" id="PSAMB.scaffold1006size37331.g10341.t1">
    <property type="protein sequence ID" value="PSAMB.scaffold1006size37331.g10341.t1"/>
    <property type="gene ID" value="PSAMB.scaffold1006size37331.g10341"/>
</dbReference>
<sequence>MALPVSMEDTELFGKTKCLDTELPVAGIKLDVETFDQMFNSLTKLWWSRLIISVRGYVINYYLKSEETIFLVDDAFINLHRAIVEGDRDTAHQILNDLDVVTNVKDIGRVLDDLASGVQISEEIHPFFMPATQDAFRRVFGPAELRTYYSAAKQKIAYFVFMRIFAALQDRWKVQSAKKKSIRFEEDPEWQPDDRVVLFEQFFQGNRTWVLTDFDRHVLMCWRPHGVAVIFGDRYTQTKVDEGYKLCSHCGMLEQHPDQFPGCPKCLDAFYCSKDCLDADEDAHTKKCH</sequence>
<keyword evidence="3" id="KW-0862">Zinc</keyword>
<evidence type="ECO:0000256" key="3">
    <source>
        <dbReference type="ARBA" id="ARBA00022833"/>
    </source>
</evidence>
<protein>
    <submittedName>
        <fullName evidence="7">MYND-type domain-containing protein</fullName>
    </submittedName>
</protein>
<dbReference type="PROSITE" id="PS01360">
    <property type="entry name" value="ZF_MYND_1"/>
    <property type="match status" value="1"/>
</dbReference>
<dbReference type="InterPro" id="IPR058430">
    <property type="entry name" value="DUF8117"/>
</dbReference>
<dbReference type="SUPFAM" id="SSF144232">
    <property type="entry name" value="HIT/MYND zinc finger-like"/>
    <property type="match status" value="1"/>
</dbReference>
<dbReference type="GO" id="GO:0008270">
    <property type="term" value="F:zinc ion binding"/>
    <property type="evidence" value="ECO:0007669"/>
    <property type="project" value="UniProtKB-KW"/>
</dbReference>
<evidence type="ECO:0000256" key="1">
    <source>
        <dbReference type="ARBA" id="ARBA00022723"/>
    </source>
</evidence>
<dbReference type="InterPro" id="IPR002893">
    <property type="entry name" value="Znf_MYND"/>
</dbReference>
<feature type="domain" description="MYND-type" evidence="5">
    <location>
        <begin position="247"/>
        <end position="288"/>
    </location>
</feature>
<accession>A0A914UGT0</accession>
<proteinExistence type="predicted"/>
<dbReference type="PROSITE" id="PS50865">
    <property type="entry name" value="ZF_MYND_2"/>
    <property type="match status" value="1"/>
</dbReference>
<dbReference type="Pfam" id="PF01753">
    <property type="entry name" value="zf-MYND"/>
    <property type="match status" value="1"/>
</dbReference>
<dbReference type="Gene3D" id="6.10.140.2220">
    <property type="match status" value="1"/>
</dbReference>
<evidence type="ECO:0000256" key="4">
    <source>
        <dbReference type="PROSITE-ProRule" id="PRU00134"/>
    </source>
</evidence>
<evidence type="ECO:0000256" key="2">
    <source>
        <dbReference type="ARBA" id="ARBA00022771"/>
    </source>
</evidence>